<gene>
    <name evidence="2" type="ORF">AVEN_140435_1</name>
    <name evidence="1" type="ORF">AVEN_5062_1</name>
</gene>
<accession>A0A4Y2P7N4</accession>
<evidence type="ECO:0000313" key="2">
    <source>
        <dbReference type="EMBL" id="GBN46454.1"/>
    </source>
</evidence>
<organism evidence="1 3">
    <name type="scientific">Araneus ventricosus</name>
    <name type="common">Orbweaver spider</name>
    <name type="synonym">Epeira ventricosa</name>
    <dbReference type="NCBI Taxonomy" id="182803"/>
    <lineage>
        <taxon>Eukaryota</taxon>
        <taxon>Metazoa</taxon>
        <taxon>Ecdysozoa</taxon>
        <taxon>Arthropoda</taxon>
        <taxon>Chelicerata</taxon>
        <taxon>Arachnida</taxon>
        <taxon>Araneae</taxon>
        <taxon>Araneomorphae</taxon>
        <taxon>Entelegynae</taxon>
        <taxon>Araneoidea</taxon>
        <taxon>Araneidae</taxon>
        <taxon>Araneus</taxon>
    </lineage>
</organism>
<dbReference type="AlphaFoldDB" id="A0A4Y2P7N4"/>
<comment type="caution">
    <text evidence="1">The sequence shown here is derived from an EMBL/GenBank/DDBJ whole genome shotgun (WGS) entry which is preliminary data.</text>
</comment>
<dbReference type="EMBL" id="BGPR01291122">
    <property type="protein sequence ID" value="GBN46267.1"/>
    <property type="molecule type" value="Genomic_DNA"/>
</dbReference>
<sequence length="107" mass="12334">MFRSWFLLTCQNEKLRPAISCSNGSRQCMAMEHFVDRRSPFPSPRFCQYSKLQNMGKRESVPNATIASSFSKGHCVMAAFIVGPYVRLLRGDWSLRSCNLYSQWDTL</sequence>
<name>A0A4Y2P7N4_ARAVE</name>
<dbReference type="EMBL" id="BGPR01291217">
    <property type="protein sequence ID" value="GBN46454.1"/>
    <property type="molecule type" value="Genomic_DNA"/>
</dbReference>
<dbReference type="Proteomes" id="UP000499080">
    <property type="component" value="Unassembled WGS sequence"/>
</dbReference>
<evidence type="ECO:0000313" key="3">
    <source>
        <dbReference type="Proteomes" id="UP000499080"/>
    </source>
</evidence>
<reference evidence="1 3" key="1">
    <citation type="journal article" date="2019" name="Sci. Rep.">
        <title>Orb-weaving spider Araneus ventricosus genome elucidates the spidroin gene catalogue.</title>
        <authorList>
            <person name="Kono N."/>
            <person name="Nakamura H."/>
            <person name="Ohtoshi R."/>
            <person name="Moran D.A.P."/>
            <person name="Shinohara A."/>
            <person name="Yoshida Y."/>
            <person name="Fujiwara M."/>
            <person name="Mori M."/>
            <person name="Tomita M."/>
            <person name="Arakawa K."/>
        </authorList>
    </citation>
    <scope>NUCLEOTIDE SEQUENCE [LARGE SCALE GENOMIC DNA]</scope>
</reference>
<proteinExistence type="predicted"/>
<protein>
    <submittedName>
        <fullName evidence="1">Uncharacterized protein</fullName>
    </submittedName>
</protein>
<keyword evidence="3" id="KW-1185">Reference proteome</keyword>
<evidence type="ECO:0000313" key="1">
    <source>
        <dbReference type="EMBL" id="GBN46267.1"/>
    </source>
</evidence>